<sequence>MNQVDVQKDISDLIVNAFPRELWLNIQDVFHAKYEAAQQVTMGSALKLDSPGQLRLRPQIRHYTLNAAFKEAALSCGVIHNSVDTSPKGEHFVVLSSAGVKMSRIGLNYDELNIKGAKHRTLLAELNESLEGYTPDLFSERTIDHGPTGTLGVLILNINPPYHEPQSRMLDLRVVVPFSNLKGFHFNWSLTQLLERYTGEQKIIVPDNVLPTLKRHLKDQEN</sequence>
<gene>
    <name evidence="1" type="ORF">BF17_09270</name>
</gene>
<name>A0ABM5PWZ7_9GAMM</name>
<dbReference type="EMBL" id="CP007230">
    <property type="protein sequence ID" value="AHK19479.1"/>
    <property type="molecule type" value="Genomic_DNA"/>
</dbReference>
<accession>A0ABM5PWZ7</accession>
<reference evidence="1 2" key="1">
    <citation type="journal article" date="2014" name="Genome Announc.">
        <title>Genome Sequence of Yersinia similis Y228T, a Member of the Yersinia pseudotuberculosis Complex.</title>
        <authorList>
            <person name="Sprague L.D."/>
            <person name="Neubauer H."/>
        </authorList>
    </citation>
    <scope>NUCLEOTIDE SEQUENCE [LARGE SCALE GENOMIC DNA]</scope>
    <source>
        <strain evidence="1 2">228</strain>
    </source>
</reference>
<dbReference type="GeneID" id="96663730"/>
<dbReference type="Proteomes" id="UP000019439">
    <property type="component" value="Chromosome"/>
</dbReference>
<proteinExistence type="predicted"/>
<dbReference type="RefSeq" id="WP_025382203.1">
    <property type="nucleotide sequence ID" value="NZ_CABIHS010000144.1"/>
</dbReference>
<evidence type="ECO:0000313" key="1">
    <source>
        <dbReference type="EMBL" id="AHK19479.1"/>
    </source>
</evidence>
<organism evidence="1 2">
    <name type="scientific">Yersinia similis</name>
    <dbReference type="NCBI Taxonomy" id="367190"/>
    <lineage>
        <taxon>Bacteria</taxon>
        <taxon>Pseudomonadati</taxon>
        <taxon>Pseudomonadota</taxon>
        <taxon>Gammaproteobacteria</taxon>
        <taxon>Enterobacterales</taxon>
        <taxon>Yersiniaceae</taxon>
        <taxon>Yersinia</taxon>
    </lineage>
</organism>
<evidence type="ECO:0000313" key="2">
    <source>
        <dbReference type="Proteomes" id="UP000019439"/>
    </source>
</evidence>
<protein>
    <submittedName>
        <fullName evidence="1">Uncharacterized protein</fullName>
    </submittedName>
</protein>
<keyword evidence="2" id="KW-1185">Reference proteome</keyword>